<protein>
    <recommendedName>
        <fullName evidence="1">PLOD1-3-like GT domain-containing protein</fullName>
    </recommendedName>
</protein>
<dbReference type="Proteomes" id="UP000887574">
    <property type="component" value="Unplaced"/>
</dbReference>
<dbReference type="InterPro" id="IPR050757">
    <property type="entry name" value="Collagen_mod_GT25"/>
</dbReference>
<dbReference type="GO" id="GO:0008475">
    <property type="term" value="F:procollagen-lysine 5-dioxygenase activity"/>
    <property type="evidence" value="ECO:0007669"/>
    <property type="project" value="TreeGrafter"/>
</dbReference>
<dbReference type="GO" id="GO:0005783">
    <property type="term" value="C:endoplasmic reticulum"/>
    <property type="evidence" value="ECO:0007669"/>
    <property type="project" value="TreeGrafter"/>
</dbReference>
<evidence type="ECO:0000313" key="3">
    <source>
        <dbReference type="WBParaSite" id="jg19558"/>
    </source>
</evidence>
<feature type="domain" description="PLOD1-3-like GT" evidence="1">
    <location>
        <begin position="41"/>
        <end position="140"/>
    </location>
</feature>
<name>A0A915DHH9_9BILA</name>
<reference evidence="3" key="1">
    <citation type="submission" date="2022-11" db="UniProtKB">
        <authorList>
            <consortium name="WormBaseParasite"/>
        </authorList>
    </citation>
    <scope>IDENTIFICATION</scope>
</reference>
<evidence type="ECO:0000313" key="2">
    <source>
        <dbReference type="Proteomes" id="UP000887574"/>
    </source>
</evidence>
<proteinExistence type="predicted"/>
<dbReference type="InterPro" id="IPR057589">
    <property type="entry name" value="GT_PLOD"/>
</dbReference>
<dbReference type="WBParaSite" id="jg19558">
    <property type="protein sequence ID" value="jg19558"/>
    <property type="gene ID" value="jg19558"/>
</dbReference>
<dbReference type="AlphaFoldDB" id="A0A915DHH9"/>
<organism evidence="2 3">
    <name type="scientific">Ditylenchus dipsaci</name>
    <dbReference type="NCBI Taxonomy" id="166011"/>
    <lineage>
        <taxon>Eukaryota</taxon>
        <taxon>Metazoa</taxon>
        <taxon>Ecdysozoa</taxon>
        <taxon>Nematoda</taxon>
        <taxon>Chromadorea</taxon>
        <taxon>Rhabditida</taxon>
        <taxon>Tylenchina</taxon>
        <taxon>Tylenchomorpha</taxon>
        <taxon>Sphaerularioidea</taxon>
        <taxon>Anguinidae</taxon>
        <taxon>Anguininae</taxon>
        <taxon>Ditylenchus</taxon>
    </lineage>
</organism>
<dbReference type="PANTHER" id="PTHR10730">
    <property type="entry name" value="PROCOLLAGEN-LYSINE,2-OXOGLUTARATE 5-DIOXYGENASE/GLYCOSYLTRANSFERASE 25 FAMILY MEMBER"/>
    <property type="match status" value="1"/>
</dbReference>
<keyword evidence="2" id="KW-1185">Reference proteome</keyword>
<evidence type="ECO:0000259" key="1">
    <source>
        <dbReference type="Pfam" id="PF25342"/>
    </source>
</evidence>
<sequence length="141" mass="16642">MSSDMNCWFWNGSAVEWWRYGSRNGRSTENSNSTSNLEQHKFKDRQNTMIMLWMLTTAEPFCWPDRTLAPEYPLVTFGERFLNSGMFIGFIDDVMEMLVKYSSQLQDSDDDQLFYAKLYLDKDIRSELKIGLDSLSRIFKI</sequence>
<dbReference type="PANTHER" id="PTHR10730:SF45">
    <property type="entry name" value="PROCOLLAGEN-LYSINE,2-OXOGLUTARATE 5-DIOXYGENASE"/>
    <property type="match status" value="1"/>
</dbReference>
<accession>A0A915DHH9</accession>
<dbReference type="Pfam" id="PF25342">
    <property type="entry name" value="GT_PLOD"/>
    <property type="match status" value="1"/>
</dbReference>